<dbReference type="GO" id="GO:0007030">
    <property type="term" value="P:Golgi organization"/>
    <property type="evidence" value="ECO:0007669"/>
    <property type="project" value="InterPro"/>
</dbReference>
<evidence type="ECO:0000256" key="5">
    <source>
        <dbReference type="ARBA" id="ARBA00023054"/>
    </source>
</evidence>
<evidence type="ECO:0000256" key="3">
    <source>
        <dbReference type="ARBA" id="ARBA00022989"/>
    </source>
</evidence>
<evidence type="ECO:0000256" key="4">
    <source>
        <dbReference type="ARBA" id="ARBA00023034"/>
    </source>
</evidence>
<feature type="region of interest" description="Disordered" evidence="8">
    <location>
        <begin position="245"/>
        <end position="273"/>
    </location>
</feature>
<feature type="compositionally biased region" description="Basic and acidic residues" evidence="8">
    <location>
        <begin position="104"/>
        <end position="135"/>
    </location>
</feature>
<dbReference type="GO" id="GO:0000301">
    <property type="term" value="P:retrograde transport, vesicle recycling within Golgi"/>
    <property type="evidence" value="ECO:0007669"/>
    <property type="project" value="TreeGrafter"/>
</dbReference>
<keyword evidence="4" id="KW-0333">Golgi apparatus</keyword>
<evidence type="ECO:0000256" key="8">
    <source>
        <dbReference type="SAM" id="MobiDB-lite"/>
    </source>
</evidence>
<keyword evidence="3 9" id="KW-1133">Transmembrane helix</keyword>
<gene>
    <name evidence="10" type="ORF">GTHE00462_LOCUS19134</name>
</gene>
<dbReference type="GO" id="GO:0031985">
    <property type="term" value="C:Golgi cisterna"/>
    <property type="evidence" value="ECO:0007669"/>
    <property type="project" value="TreeGrafter"/>
</dbReference>
<feature type="compositionally biased region" description="Polar residues" evidence="8">
    <location>
        <begin position="59"/>
        <end position="69"/>
    </location>
</feature>
<protein>
    <submittedName>
        <fullName evidence="10">Uncharacterized protein</fullName>
    </submittedName>
</protein>
<feature type="compositionally biased region" description="Basic and acidic residues" evidence="8">
    <location>
        <begin position="245"/>
        <end position="266"/>
    </location>
</feature>
<feature type="coiled-coil region" evidence="7">
    <location>
        <begin position="372"/>
        <end position="399"/>
    </location>
</feature>
<comment type="subcellular location">
    <subcellularLocation>
        <location evidence="1">Golgi apparatus membrane</location>
        <topology evidence="1">Single-pass membrane protein</topology>
    </subcellularLocation>
</comment>
<dbReference type="PANTHER" id="PTHR13815:SF7">
    <property type="entry name" value="GOLGIN SUBFAMILY A MEMBER 5"/>
    <property type="match status" value="1"/>
</dbReference>
<dbReference type="PANTHER" id="PTHR13815">
    <property type="entry name" value="GOLGIN-84"/>
    <property type="match status" value="1"/>
</dbReference>
<evidence type="ECO:0000313" key="10">
    <source>
        <dbReference type="EMBL" id="CAE2306924.1"/>
    </source>
</evidence>
<reference evidence="10" key="1">
    <citation type="submission" date="2021-01" db="EMBL/GenBank/DDBJ databases">
        <authorList>
            <person name="Corre E."/>
            <person name="Pelletier E."/>
            <person name="Niang G."/>
            <person name="Scheremetjew M."/>
            <person name="Finn R."/>
            <person name="Kale V."/>
            <person name="Holt S."/>
            <person name="Cochrane G."/>
            <person name="Meng A."/>
            <person name="Brown T."/>
            <person name="Cohen L."/>
        </authorList>
    </citation>
    <scope>NUCLEOTIDE SEQUENCE</scope>
    <source>
        <strain evidence="10">CCMP 2712</strain>
    </source>
</reference>
<dbReference type="Pfam" id="PF09787">
    <property type="entry name" value="Golgin_A5"/>
    <property type="match status" value="1"/>
</dbReference>
<evidence type="ECO:0000256" key="2">
    <source>
        <dbReference type="ARBA" id="ARBA00022692"/>
    </source>
</evidence>
<evidence type="ECO:0000256" key="1">
    <source>
        <dbReference type="ARBA" id="ARBA00004194"/>
    </source>
</evidence>
<feature type="region of interest" description="Disordered" evidence="8">
    <location>
        <begin position="103"/>
        <end position="135"/>
    </location>
</feature>
<sequence>MEWLQKAGDLLDKLDRTAAETLEAVSNDAAADADELKILMEGNDGGNLNADEPEAQENEAVSSTALSPRSSLQLKVEKLSKALAKKSSQIELLVTSHKSLLKSSAEREKEWNDKLDQAQREVEKAVTEQNKHRQAEQQAQLQTNAMRESLKAKADEIESMQRYMDQLRRENEEYSRRVIELEKSLEEQEESKDFLQRKYEEAQKQVEEARAEHKNQLLMFQDREQSLSSETVQFTRELAAAERRRQESEAAAKEAEERLRASEENSRSVVASMQTLKKEVEEHKHESQVLRSALKAKERHCEELREEFDNQTKGIRKKLEEAELQVRQLERTSHVKPHVREVNDNELEAQLNKMCEEVLAKQALLESLMSEKTALRSRLESEAIRNKDLQDEIARLHASNAMKAGGLGRDIENGLTSALFEPIACSLEDLLRSRDLSSIVSSFDRLIKHFATAVARDTSVRTIASIYLLMLQVSALIVLIHAVLGKHSH</sequence>
<keyword evidence="5 7" id="KW-0175">Coiled coil</keyword>
<evidence type="ECO:0000256" key="9">
    <source>
        <dbReference type="SAM" id="Phobius"/>
    </source>
</evidence>
<dbReference type="GO" id="GO:0000139">
    <property type="term" value="C:Golgi membrane"/>
    <property type="evidence" value="ECO:0007669"/>
    <property type="project" value="UniProtKB-SubCell"/>
</dbReference>
<proteinExistence type="predicted"/>
<dbReference type="AlphaFoldDB" id="A0A7S4KVP0"/>
<evidence type="ECO:0000256" key="7">
    <source>
        <dbReference type="SAM" id="Coils"/>
    </source>
</evidence>
<feature type="transmembrane region" description="Helical" evidence="9">
    <location>
        <begin position="464"/>
        <end position="484"/>
    </location>
</feature>
<feature type="region of interest" description="Disordered" evidence="8">
    <location>
        <begin position="30"/>
        <end position="69"/>
    </location>
</feature>
<keyword evidence="6 9" id="KW-0472">Membrane</keyword>
<dbReference type="EMBL" id="HBKN01024513">
    <property type="protein sequence ID" value="CAE2306924.1"/>
    <property type="molecule type" value="Transcribed_RNA"/>
</dbReference>
<keyword evidence="2 9" id="KW-0812">Transmembrane</keyword>
<name>A0A7S4KVP0_GUITH</name>
<evidence type="ECO:0000256" key="6">
    <source>
        <dbReference type="ARBA" id="ARBA00023136"/>
    </source>
</evidence>
<accession>A0A7S4KVP0</accession>
<organism evidence="10">
    <name type="scientific">Guillardia theta</name>
    <name type="common">Cryptophyte</name>
    <name type="synonym">Cryptomonas phi</name>
    <dbReference type="NCBI Taxonomy" id="55529"/>
    <lineage>
        <taxon>Eukaryota</taxon>
        <taxon>Cryptophyceae</taxon>
        <taxon>Pyrenomonadales</taxon>
        <taxon>Geminigeraceae</taxon>
        <taxon>Guillardia</taxon>
    </lineage>
</organism>
<dbReference type="InterPro" id="IPR019177">
    <property type="entry name" value="Golgin_subfamily_A_member_5"/>
</dbReference>